<dbReference type="Pfam" id="PF04794">
    <property type="entry name" value="YdjC"/>
    <property type="match status" value="1"/>
</dbReference>
<proteinExistence type="predicted"/>
<comment type="cofactor">
    <cofactor evidence="1">
        <name>Mg(2+)</name>
        <dbReference type="ChEBI" id="CHEBI:18420"/>
    </cofactor>
</comment>
<evidence type="ECO:0000256" key="2">
    <source>
        <dbReference type="ARBA" id="ARBA00022723"/>
    </source>
</evidence>
<dbReference type="GO" id="GO:0005975">
    <property type="term" value="P:carbohydrate metabolic process"/>
    <property type="evidence" value="ECO:0007669"/>
    <property type="project" value="InterPro"/>
</dbReference>
<name>A0A380TJQ5_9ZZZZ</name>
<keyword evidence="5" id="KW-0119">Carbohydrate metabolism</keyword>
<evidence type="ECO:0000313" key="6">
    <source>
        <dbReference type="EMBL" id="SUS08685.1"/>
    </source>
</evidence>
<dbReference type="EMBL" id="UIDG01000635">
    <property type="protein sequence ID" value="SUS08685.1"/>
    <property type="molecule type" value="Genomic_DNA"/>
</dbReference>
<organism evidence="6">
    <name type="scientific">metagenome</name>
    <dbReference type="NCBI Taxonomy" id="256318"/>
    <lineage>
        <taxon>unclassified sequences</taxon>
        <taxon>metagenomes</taxon>
    </lineage>
</organism>
<gene>
    <name evidence="6" type="ORF">DF3PB_800007</name>
</gene>
<keyword evidence="2" id="KW-0479">Metal-binding</keyword>
<evidence type="ECO:0000256" key="4">
    <source>
        <dbReference type="ARBA" id="ARBA00022842"/>
    </source>
</evidence>
<evidence type="ECO:0000256" key="1">
    <source>
        <dbReference type="ARBA" id="ARBA00001946"/>
    </source>
</evidence>
<dbReference type="CDD" id="cd10807">
    <property type="entry name" value="YdjC_like_3"/>
    <property type="match status" value="1"/>
</dbReference>
<dbReference type="GO" id="GO:0016787">
    <property type="term" value="F:hydrolase activity"/>
    <property type="evidence" value="ECO:0007669"/>
    <property type="project" value="UniProtKB-KW"/>
</dbReference>
<dbReference type="GO" id="GO:0019213">
    <property type="term" value="F:deacetylase activity"/>
    <property type="evidence" value="ECO:0007669"/>
    <property type="project" value="TreeGrafter"/>
</dbReference>
<dbReference type="GO" id="GO:0046872">
    <property type="term" value="F:metal ion binding"/>
    <property type="evidence" value="ECO:0007669"/>
    <property type="project" value="UniProtKB-KW"/>
</dbReference>
<evidence type="ECO:0000256" key="5">
    <source>
        <dbReference type="ARBA" id="ARBA00023277"/>
    </source>
</evidence>
<dbReference type="InterPro" id="IPR006879">
    <property type="entry name" value="YdjC-like"/>
</dbReference>
<dbReference type="SUPFAM" id="SSF88713">
    <property type="entry name" value="Glycoside hydrolase/deacetylase"/>
    <property type="match status" value="1"/>
</dbReference>
<protein>
    <recommendedName>
        <fullName evidence="7">ChbG/HpnK family deacetylase</fullName>
    </recommendedName>
</protein>
<dbReference type="PANTHER" id="PTHR31609:SF1">
    <property type="entry name" value="CARBOHYDRATE DEACETYLASE"/>
    <property type="match status" value="1"/>
</dbReference>
<accession>A0A380TJQ5</accession>
<sequence length="286" mass="30940">MTGSVAGDKPILICADDYGIAPGVSTAIRTLIAARRLSATSCMVVGAWWEEEAARLLPFKGSVDIGLHFTLTDLAPLGPMPGLAPSGRLPALRPLIRRAVLGRLDVGEIARELERQIDRFVALMGCEPAFLDGHQHVHQLPVVRDAVMDVFARRLQPAGAWMRFPTVPAVDLLAHRIAFVRAVAINALGLGFRRHCRTRGFSGNTGFRGVRRFANDAPYPQLMARFLKSLGRGSLIMCHPGIADAALAAIDPVTTAREEEFAFLASDAFPALLSAHGCRLARFCDV</sequence>
<dbReference type="Gene3D" id="3.20.20.370">
    <property type="entry name" value="Glycoside hydrolase/deacetylase"/>
    <property type="match status" value="1"/>
</dbReference>
<reference evidence="6" key="1">
    <citation type="submission" date="2018-07" db="EMBL/GenBank/DDBJ databases">
        <authorList>
            <person name="Quirk P.G."/>
            <person name="Krulwich T.A."/>
        </authorList>
    </citation>
    <scope>NUCLEOTIDE SEQUENCE</scope>
</reference>
<dbReference type="AlphaFoldDB" id="A0A380TJQ5"/>
<dbReference type="PANTHER" id="PTHR31609">
    <property type="entry name" value="YDJC DEACETYLASE FAMILY MEMBER"/>
    <property type="match status" value="1"/>
</dbReference>
<evidence type="ECO:0000256" key="3">
    <source>
        <dbReference type="ARBA" id="ARBA00022801"/>
    </source>
</evidence>
<keyword evidence="3" id="KW-0378">Hydrolase</keyword>
<dbReference type="InterPro" id="IPR011330">
    <property type="entry name" value="Glyco_hydro/deAcase_b/a-brl"/>
</dbReference>
<evidence type="ECO:0008006" key="7">
    <source>
        <dbReference type="Google" id="ProtNLM"/>
    </source>
</evidence>
<keyword evidence="4" id="KW-0460">Magnesium</keyword>